<name>A0A078IHY2_BRANA</name>
<sequence>MNLQRDKKFMSFSHQSASHIRPRKEAYVTDFQQEKRGRFSGESSGRSNDNCRAHTETNMEELRQRRKRCCERSLNLGCLSSGDDVAKRIRQGDLRETTVA</sequence>
<dbReference type="PaxDb" id="3708-A0A078IHY2"/>
<accession>A0A078IHY2</accession>
<evidence type="ECO:0000313" key="4">
    <source>
        <dbReference type="Proteomes" id="UP000028999"/>
    </source>
</evidence>
<dbReference type="Proteomes" id="UP000028999">
    <property type="component" value="Unassembled WGS sequence"/>
</dbReference>
<feature type="region of interest" description="Disordered" evidence="1">
    <location>
        <begin position="1"/>
        <end position="57"/>
    </location>
</feature>
<dbReference type="SMR" id="A0A078IHY2"/>
<dbReference type="EMBL" id="HG994371">
    <property type="protein sequence ID" value="CAF1948919.1"/>
    <property type="molecule type" value="Genomic_DNA"/>
</dbReference>
<protein>
    <submittedName>
        <fullName evidence="2">(rape) hypothetical protein</fullName>
    </submittedName>
    <submittedName>
        <fullName evidence="3">BnaCnng17610D protein</fullName>
    </submittedName>
</protein>
<dbReference type="AlphaFoldDB" id="A0A078IHY2"/>
<evidence type="ECO:0000313" key="3">
    <source>
        <dbReference type="EMBL" id="CDY49537.1"/>
    </source>
</evidence>
<dbReference type="Proteomes" id="UP001295469">
    <property type="component" value="Chromosome C07"/>
</dbReference>
<dbReference type="OMA" id="KRCCERS"/>
<reference evidence="3 4" key="1">
    <citation type="journal article" date="2014" name="Science">
        <title>Plant genetics. Early allopolyploid evolution in the post-Neolithic Brassica napus oilseed genome.</title>
        <authorList>
            <person name="Chalhoub B."/>
            <person name="Denoeud F."/>
            <person name="Liu S."/>
            <person name="Parkin I.A."/>
            <person name="Tang H."/>
            <person name="Wang X."/>
            <person name="Chiquet J."/>
            <person name="Belcram H."/>
            <person name="Tong C."/>
            <person name="Samans B."/>
            <person name="Correa M."/>
            <person name="Da Silva C."/>
            <person name="Just J."/>
            <person name="Falentin C."/>
            <person name="Koh C.S."/>
            <person name="Le Clainche I."/>
            <person name="Bernard M."/>
            <person name="Bento P."/>
            <person name="Noel B."/>
            <person name="Labadie K."/>
            <person name="Alberti A."/>
            <person name="Charles M."/>
            <person name="Arnaud D."/>
            <person name="Guo H."/>
            <person name="Daviaud C."/>
            <person name="Alamery S."/>
            <person name="Jabbari K."/>
            <person name="Zhao M."/>
            <person name="Edger P.P."/>
            <person name="Chelaifa H."/>
            <person name="Tack D."/>
            <person name="Lassalle G."/>
            <person name="Mestiri I."/>
            <person name="Schnel N."/>
            <person name="Le Paslier M.C."/>
            <person name="Fan G."/>
            <person name="Renault V."/>
            <person name="Bayer P.E."/>
            <person name="Golicz A.A."/>
            <person name="Manoli S."/>
            <person name="Lee T.H."/>
            <person name="Thi V.H."/>
            <person name="Chalabi S."/>
            <person name="Hu Q."/>
            <person name="Fan C."/>
            <person name="Tollenaere R."/>
            <person name="Lu Y."/>
            <person name="Battail C."/>
            <person name="Shen J."/>
            <person name="Sidebottom C.H."/>
            <person name="Wang X."/>
            <person name="Canaguier A."/>
            <person name="Chauveau A."/>
            <person name="Berard A."/>
            <person name="Deniot G."/>
            <person name="Guan M."/>
            <person name="Liu Z."/>
            <person name="Sun F."/>
            <person name="Lim Y.P."/>
            <person name="Lyons E."/>
            <person name="Town C.D."/>
            <person name="Bancroft I."/>
            <person name="Wang X."/>
            <person name="Meng J."/>
            <person name="Ma J."/>
            <person name="Pires J.C."/>
            <person name="King G.J."/>
            <person name="Brunel D."/>
            <person name="Delourme R."/>
            <person name="Renard M."/>
            <person name="Aury J.M."/>
            <person name="Adams K.L."/>
            <person name="Batley J."/>
            <person name="Snowdon R.J."/>
            <person name="Tost J."/>
            <person name="Edwards D."/>
            <person name="Zhou Y."/>
            <person name="Hua W."/>
            <person name="Sharpe A.G."/>
            <person name="Paterson A.H."/>
            <person name="Guan C."/>
            <person name="Wincker P."/>
        </authorList>
    </citation>
    <scope>NUCLEOTIDE SEQUENCE [LARGE SCALE GENOMIC DNA]</scope>
    <source>
        <strain evidence="4">cv. Darmor-bzh</strain>
    </source>
</reference>
<proteinExistence type="predicted"/>
<evidence type="ECO:0000313" key="2">
    <source>
        <dbReference type="EMBL" id="CAF1948919.1"/>
    </source>
</evidence>
<dbReference type="EMBL" id="LK032839">
    <property type="protein sequence ID" value="CDY49537.1"/>
    <property type="molecule type" value="Genomic_DNA"/>
</dbReference>
<keyword evidence="4" id="KW-1185">Reference proteome</keyword>
<dbReference type="Gramene" id="CDY49537">
    <property type="protein sequence ID" value="CDY49537"/>
    <property type="gene ID" value="GSBRNA2T00093234001"/>
</dbReference>
<feature type="compositionally biased region" description="Basic and acidic residues" evidence="1">
    <location>
        <begin position="23"/>
        <end position="39"/>
    </location>
</feature>
<evidence type="ECO:0000256" key="1">
    <source>
        <dbReference type="SAM" id="MobiDB-lite"/>
    </source>
</evidence>
<gene>
    <name evidence="3" type="primary">BnaCnng17610D</name>
    <name evidence="2" type="ORF">DARMORV10_C07P03730.1</name>
    <name evidence="3" type="ORF">GSBRNA2T00093234001</name>
</gene>
<organism evidence="3 4">
    <name type="scientific">Brassica napus</name>
    <name type="common">Rape</name>
    <dbReference type="NCBI Taxonomy" id="3708"/>
    <lineage>
        <taxon>Eukaryota</taxon>
        <taxon>Viridiplantae</taxon>
        <taxon>Streptophyta</taxon>
        <taxon>Embryophyta</taxon>
        <taxon>Tracheophyta</taxon>
        <taxon>Spermatophyta</taxon>
        <taxon>Magnoliopsida</taxon>
        <taxon>eudicotyledons</taxon>
        <taxon>Gunneridae</taxon>
        <taxon>Pentapetalae</taxon>
        <taxon>rosids</taxon>
        <taxon>malvids</taxon>
        <taxon>Brassicales</taxon>
        <taxon>Brassicaceae</taxon>
        <taxon>Brassiceae</taxon>
        <taxon>Brassica</taxon>
    </lineage>
</organism>
<reference evidence="2" key="3">
    <citation type="submission" date="2021-01" db="EMBL/GenBank/DDBJ databases">
        <authorList>
            <consortium name="Genoscope - CEA"/>
            <person name="William W."/>
        </authorList>
    </citation>
    <scope>NUCLEOTIDE SEQUENCE</scope>
</reference>
<reference evidence="3" key="2">
    <citation type="submission" date="2014-06" db="EMBL/GenBank/DDBJ databases">
        <authorList>
            <person name="Genoscope - CEA"/>
        </authorList>
    </citation>
    <scope>NUCLEOTIDE SEQUENCE</scope>
</reference>